<sequence length="345" mass="35407">MTLRQDQQQPLTRRQLRERERAAQEAGTGEQQVPAVELPFSASPPQPAVPAPVPADLRPVISTDAPQAPAPDTVPPATPAAPVVPLTRRQLRALQQAQEIQSAPVEEAAQAPQPAEQASAPIVDVPIGALPLPQPPVLPPVVIQSAPETEIPAAFTAATPEVIDDAPVGPTTGEVRAYQPPTGHWSLSASESFDDVLASGVADAHIRSVESSGATTASNALIIPVVPSAVDMTGPLNATGEILLTGSIDLPRGLGSTGQVQGHFDGSDIDRLLDQHDRDVAPNSSVEPVAATKAVSTHVPTVSTNIVPPKKTSHRVGAIVGISAGGVAALGVIGAVIAGFVFHAF</sequence>
<organism evidence="3 4">
    <name type="scientific">Gryllotalpicola koreensis</name>
    <dbReference type="NCBI Taxonomy" id="993086"/>
    <lineage>
        <taxon>Bacteria</taxon>
        <taxon>Bacillati</taxon>
        <taxon>Actinomycetota</taxon>
        <taxon>Actinomycetes</taxon>
        <taxon>Micrococcales</taxon>
        <taxon>Microbacteriaceae</taxon>
        <taxon>Gryllotalpicola</taxon>
    </lineage>
</organism>
<evidence type="ECO:0000256" key="2">
    <source>
        <dbReference type="SAM" id="Phobius"/>
    </source>
</evidence>
<keyword evidence="2" id="KW-0472">Membrane</keyword>
<comment type="caution">
    <text evidence="3">The sequence shown here is derived from an EMBL/GenBank/DDBJ whole genome shotgun (WGS) entry which is preliminary data.</text>
</comment>
<feature type="region of interest" description="Disordered" evidence="1">
    <location>
        <begin position="1"/>
        <end position="78"/>
    </location>
</feature>
<feature type="compositionally biased region" description="Pro residues" evidence="1">
    <location>
        <begin position="68"/>
        <end position="78"/>
    </location>
</feature>
<reference evidence="4" key="1">
    <citation type="journal article" date="2019" name="Int. J. Syst. Evol. Microbiol.">
        <title>The Global Catalogue of Microorganisms (GCM) 10K type strain sequencing project: providing services to taxonomists for standard genome sequencing and annotation.</title>
        <authorList>
            <consortium name="The Broad Institute Genomics Platform"/>
            <consortium name="The Broad Institute Genome Sequencing Center for Infectious Disease"/>
            <person name="Wu L."/>
            <person name="Ma J."/>
        </authorList>
    </citation>
    <scope>NUCLEOTIDE SEQUENCE [LARGE SCALE GENOMIC DNA]</scope>
    <source>
        <strain evidence="4">JCM 17591</strain>
    </source>
</reference>
<evidence type="ECO:0000313" key="4">
    <source>
        <dbReference type="Proteomes" id="UP001501079"/>
    </source>
</evidence>
<dbReference type="EMBL" id="BAABBW010000002">
    <property type="protein sequence ID" value="GAA4171685.1"/>
    <property type="molecule type" value="Genomic_DNA"/>
</dbReference>
<evidence type="ECO:0000313" key="3">
    <source>
        <dbReference type="EMBL" id="GAA4171685.1"/>
    </source>
</evidence>
<dbReference type="Proteomes" id="UP001501079">
    <property type="component" value="Unassembled WGS sequence"/>
</dbReference>
<feature type="region of interest" description="Disordered" evidence="1">
    <location>
        <begin position="95"/>
        <end position="117"/>
    </location>
</feature>
<feature type="compositionally biased region" description="Pro residues" evidence="1">
    <location>
        <begin position="42"/>
        <end position="53"/>
    </location>
</feature>
<dbReference type="RefSeq" id="WP_344752324.1">
    <property type="nucleotide sequence ID" value="NZ_BAABBW010000002.1"/>
</dbReference>
<accession>A0ABP7ZVY7</accession>
<feature type="transmembrane region" description="Helical" evidence="2">
    <location>
        <begin position="316"/>
        <end position="342"/>
    </location>
</feature>
<keyword evidence="2" id="KW-0812">Transmembrane</keyword>
<proteinExistence type="predicted"/>
<keyword evidence="4" id="KW-1185">Reference proteome</keyword>
<keyword evidence="2" id="KW-1133">Transmembrane helix</keyword>
<evidence type="ECO:0000256" key="1">
    <source>
        <dbReference type="SAM" id="MobiDB-lite"/>
    </source>
</evidence>
<name>A0ABP7ZVY7_9MICO</name>
<gene>
    <name evidence="3" type="ORF">GCM10022287_11340</name>
</gene>
<feature type="compositionally biased region" description="Low complexity" evidence="1">
    <location>
        <begin position="1"/>
        <end position="13"/>
    </location>
</feature>
<protein>
    <submittedName>
        <fullName evidence="3">Uncharacterized protein</fullName>
    </submittedName>
</protein>